<dbReference type="GeneID" id="93646754"/>
<dbReference type="RefSeq" id="XP_067545530.1">
    <property type="nucleotide sequence ID" value="XM_067687822.1"/>
</dbReference>
<gene>
    <name evidence="1" type="ORF">NEDG_00404</name>
</gene>
<keyword evidence="2" id="KW-1185">Reference proteome</keyword>
<proteinExistence type="predicted"/>
<evidence type="ECO:0000313" key="2">
    <source>
        <dbReference type="Proteomes" id="UP000185944"/>
    </source>
</evidence>
<dbReference type="AlphaFoldDB" id="A0A177ELS1"/>
<dbReference type="EMBL" id="LTDL01000014">
    <property type="protein sequence ID" value="OAG31929.1"/>
    <property type="molecule type" value="Genomic_DNA"/>
</dbReference>
<organism evidence="1 2">
    <name type="scientific">Nematocida displodere</name>
    <dbReference type="NCBI Taxonomy" id="1805483"/>
    <lineage>
        <taxon>Eukaryota</taxon>
        <taxon>Fungi</taxon>
        <taxon>Fungi incertae sedis</taxon>
        <taxon>Microsporidia</taxon>
        <taxon>Nematocida</taxon>
    </lineage>
</organism>
<dbReference type="VEuPathDB" id="MicrosporidiaDB:NEDG_00404"/>
<dbReference type="Proteomes" id="UP000185944">
    <property type="component" value="Unassembled WGS sequence"/>
</dbReference>
<name>A0A177ELS1_9MICR</name>
<protein>
    <submittedName>
        <fullName evidence="1">Uncharacterized protein</fullName>
    </submittedName>
</protein>
<dbReference type="OrthoDB" id="2187772at2759"/>
<sequence>MREEESSRWMVVRPPYSHTPEERALLQTISSDSTPSLFAALTQVYTDTELSGRVKAAIAEALWKRIVGKKDPISTTTHLLKCVSKVAETISLEIVAYLETTLGTKPPESLDHDFLWIDQVLGACIRFSLAENVCFLMQTPSFFHSAQKHLIVHPHKVAALLIRLMNSSLYYLIAKEPLTLLLKTSTGLLRLNIEVLLAHLEGYTLRKPFSEEELPEKLPSLPWDRRRMGHFPLHSTSLKSLVDSLVRQRGHTLALVGLSFLAESSVRVLQYLEDSGEIQRITKEAYISKGLARLRLEHFLISILMLKGRSATILAEEGYIESILKHLDTKLRLKVLDGEVVSSLTILRLLSRTQKIVPSHMSSYQMINMIERLTLVALDLYKDQNYPEIEQAIEEYLLLLGNLVLLLNEWKTIAINRILPHIHHYLNEKRFTVHALQFIKMILYGCAAETIPALFAVLPPAFFMGNVWNTEESIEHYGILKNLICKGGENPDITAIMEWSISEMVEKASFLEQKYLQNTLTPIDLKIASELLGVVSNVAVISNALASTPLSIDAAITIAKIDPSLTGMFIWYLTNTIWESPSVMPTHKHVHIYNMLLSRIGIDQDTDERIAQLIHGLRLTQPHASAAYILRHSMDEAT</sequence>
<comment type="caution">
    <text evidence="1">The sequence shown here is derived from an EMBL/GenBank/DDBJ whole genome shotgun (WGS) entry which is preliminary data.</text>
</comment>
<evidence type="ECO:0000313" key="1">
    <source>
        <dbReference type="EMBL" id="OAG31929.1"/>
    </source>
</evidence>
<accession>A0A177ELS1</accession>
<reference evidence="1 2" key="1">
    <citation type="submission" date="2016-02" db="EMBL/GenBank/DDBJ databases">
        <title>Discovery of a natural microsporidian pathogen with a broad tissue tropism in Caenorhabditis elegans.</title>
        <authorList>
            <person name="Luallen R.J."/>
            <person name="Reinke A.W."/>
            <person name="Tong L."/>
            <person name="Botts M.R."/>
            <person name="Felix M.-A."/>
            <person name="Troemel E.R."/>
        </authorList>
    </citation>
    <scope>NUCLEOTIDE SEQUENCE [LARGE SCALE GENOMIC DNA]</scope>
    <source>
        <strain evidence="1 2">JUm2807</strain>
    </source>
</reference>